<dbReference type="PANTHER" id="PTHR31625">
    <property type="match status" value="1"/>
</dbReference>
<reference evidence="3 4" key="1">
    <citation type="submission" date="2019-07" db="EMBL/GenBank/DDBJ databases">
        <title>De Novo Assembly of kiwifruit Actinidia rufa.</title>
        <authorList>
            <person name="Sugita-Konishi S."/>
            <person name="Sato K."/>
            <person name="Mori E."/>
            <person name="Abe Y."/>
            <person name="Kisaki G."/>
            <person name="Hamano K."/>
            <person name="Suezawa K."/>
            <person name="Otani M."/>
            <person name="Fukuda T."/>
            <person name="Manabe T."/>
            <person name="Gomi K."/>
            <person name="Tabuchi M."/>
            <person name="Akimitsu K."/>
            <person name="Kataoka I."/>
        </authorList>
    </citation>
    <scope>NUCLEOTIDE SEQUENCE [LARGE SCALE GENOMIC DNA]</scope>
    <source>
        <strain evidence="4">cv. Fuchu</strain>
    </source>
</reference>
<evidence type="ECO:0008006" key="5">
    <source>
        <dbReference type="Google" id="ProtNLM"/>
    </source>
</evidence>
<evidence type="ECO:0000256" key="1">
    <source>
        <dbReference type="ARBA" id="ARBA00022679"/>
    </source>
</evidence>
<gene>
    <name evidence="3" type="ORF">Acr_05g0006050</name>
</gene>
<proteinExistence type="predicted"/>
<keyword evidence="1" id="KW-0808">Transferase</keyword>
<protein>
    <recommendedName>
        <fullName evidence="5">HXXXD-type acyl-transferase family protein</fullName>
    </recommendedName>
</protein>
<keyword evidence="4" id="KW-1185">Reference proteome</keyword>
<dbReference type="GO" id="GO:0016747">
    <property type="term" value="F:acyltransferase activity, transferring groups other than amino-acyl groups"/>
    <property type="evidence" value="ECO:0007669"/>
    <property type="project" value="UniProtKB-ARBA"/>
</dbReference>
<dbReference type="Pfam" id="PF02458">
    <property type="entry name" value="Transferase"/>
    <property type="match status" value="2"/>
</dbReference>
<dbReference type="Proteomes" id="UP000585474">
    <property type="component" value="Unassembled WGS sequence"/>
</dbReference>
<dbReference type="OrthoDB" id="1862401at2759"/>
<keyword evidence="2" id="KW-0012">Acyltransferase</keyword>
<dbReference type="AlphaFoldDB" id="A0A7J0EL76"/>
<dbReference type="Gene3D" id="3.30.559.10">
    <property type="entry name" value="Chloramphenicol acetyltransferase-like domain"/>
    <property type="match status" value="3"/>
</dbReference>
<evidence type="ECO:0000313" key="3">
    <source>
        <dbReference type="EMBL" id="GFY86966.1"/>
    </source>
</evidence>
<evidence type="ECO:0000256" key="2">
    <source>
        <dbReference type="ARBA" id="ARBA00023315"/>
    </source>
</evidence>
<dbReference type="EMBL" id="BJWL01000005">
    <property type="protein sequence ID" value="GFY86966.1"/>
    <property type="molecule type" value="Genomic_DNA"/>
</dbReference>
<evidence type="ECO:0000313" key="4">
    <source>
        <dbReference type="Proteomes" id="UP000585474"/>
    </source>
</evidence>
<name>A0A7J0EL76_9ERIC</name>
<sequence>MAQPSPVKVLDVCSVAPPPLSPDSTAPKSLSLTFFDMLFLKFPPTQRLFFYETSHSNNYFFRGDTVLLTVAESESDFYGLSGDNFCVAQNFNPFLPCLVGTETQLPVLALQVTLFPNVGFSIGYAVHHAVLDGKTTTMFMHSWAFICKQAGDSTLTPELTPMYDRTLIVDPCDLETTYLNFWLGKDGPGNKSLTLWDMKARPDAMLGTFLLSQDNIENIKIRTSREDGVAIAAKAIGKAIEGLKDGVLEGKGDMISKYIAIPPDRLFSIAGSPRFELYKTDFGWGRPRKVETTSIAKTGALSLSDSRDGNSWVEIGIVLSKHESEAFVSVFTSGLHKTSTHA</sequence>
<accession>A0A7J0EL76</accession>
<comment type="caution">
    <text evidence="3">The sequence shown here is derived from an EMBL/GenBank/DDBJ whole genome shotgun (WGS) entry which is preliminary data.</text>
</comment>
<organism evidence="3 4">
    <name type="scientific">Actinidia rufa</name>
    <dbReference type="NCBI Taxonomy" id="165716"/>
    <lineage>
        <taxon>Eukaryota</taxon>
        <taxon>Viridiplantae</taxon>
        <taxon>Streptophyta</taxon>
        <taxon>Embryophyta</taxon>
        <taxon>Tracheophyta</taxon>
        <taxon>Spermatophyta</taxon>
        <taxon>Magnoliopsida</taxon>
        <taxon>eudicotyledons</taxon>
        <taxon>Gunneridae</taxon>
        <taxon>Pentapetalae</taxon>
        <taxon>asterids</taxon>
        <taxon>Ericales</taxon>
        <taxon>Actinidiaceae</taxon>
        <taxon>Actinidia</taxon>
    </lineage>
</organism>
<dbReference type="InterPro" id="IPR051504">
    <property type="entry name" value="Plant_metabolite_acyltrans"/>
</dbReference>
<dbReference type="InterPro" id="IPR023213">
    <property type="entry name" value="CAT-like_dom_sf"/>
</dbReference>